<reference evidence="1 2" key="1">
    <citation type="journal article" date="2014" name="Genome Announc.">
        <title>Draft Genome Sequence of Brevibacillus panacihumi Strain W25, a Halotolerant Hydrocarbon-Degrading Bacterium.</title>
        <authorList>
            <person name="Wang X."/>
            <person name="Jin D."/>
            <person name="Zhou L."/>
            <person name="Wu L."/>
            <person name="An W."/>
            <person name="Chen Y."/>
            <person name="Zhao L."/>
        </authorList>
    </citation>
    <scope>NUCLEOTIDE SEQUENCE [LARGE SCALE GENOMIC DNA]</scope>
    <source>
        <strain evidence="1 2">W25</strain>
    </source>
</reference>
<dbReference type="EMBL" id="AYJU01000002">
    <property type="protein sequence ID" value="EST55770.1"/>
    <property type="molecule type" value="Genomic_DNA"/>
</dbReference>
<evidence type="ECO:0000313" key="2">
    <source>
        <dbReference type="Proteomes" id="UP000017973"/>
    </source>
</evidence>
<name>V6MCY9_9BACL</name>
<dbReference type="eggNOG" id="ENOG5034AV0">
    <property type="taxonomic scope" value="Bacteria"/>
</dbReference>
<dbReference type="AlphaFoldDB" id="V6MCY9"/>
<accession>V6MCY9</accession>
<dbReference type="Proteomes" id="UP000017973">
    <property type="component" value="Unassembled WGS sequence"/>
</dbReference>
<gene>
    <name evidence="1" type="ORF">T458_05445</name>
</gene>
<proteinExistence type="predicted"/>
<protein>
    <recommendedName>
        <fullName evidence="3">Type II toxin-antitoxin system RelE/ParE family toxin</fullName>
    </recommendedName>
</protein>
<dbReference type="PATRIC" id="fig|1408254.3.peg.1091"/>
<dbReference type="STRING" id="1408254.T458_05445"/>
<evidence type="ECO:0008006" key="3">
    <source>
        <dbReference type="Google" id="ProtNLM"/>
    </source>
</evidence>
<sequence>MTIYIADDIIMNKAIIEFLRDDHGNQQALQFLLEIQEKAKVDKKYEQFFARIQRGLEFLEHYGVTKDQVVLEIDGIPYTLRLVKELKAHIPLCEFRVNWLQIGAFRALFFVYYDQGKEILLFTHAMIKQQTSDSEFEKLILKSKAIMEDFLKQPDKFL</sequence>
<evidence type="ECO:0000313" key="1">
    <source>
        <dbReference type="EMBL" id="EST55770.1"/>
    </source>
</evidence>
<organism evidence="1 2">
    <name type="scientific">Brevibacillus panacihumi W25</name>
    <dbReference type="NCBI Taxonomy" id="1408254"/>
    <lineage>
        <taxon>Bacteria</taxon>
        <taxon>Bacillati</taxon>
        <taxon>Bacillota</taxon>
        <taxon>Bacilli</taxon>
        <taxon>Bacillales</taxon>
        <taxon>Paenibacillaceae</taxon>
        <taxon>Brevibacillus</taxon>
    </lineage>
</organism>
<comment type="caution">
    <text evidence="1">The sequence shown here is derived from an EMBL/GenBank/DDBJ whole genome shotgun (WGS) entry which is preliminary data.</text>
</comment>
<keyword evidence="2" id="KW-1185">Reference proteome</keyword>
<dbReference type="HOGENOM" id="CLU_1666063_0_0_9"/>